<gene>
    <name evidence="3" type="ORF">SAMN02745158_02625</name>
</gene>
<evidence type="ECO:0000313" key="3">
    <source>
        <dbReference type="EMBL" id="SHF12611.1"/>
    </source>
</evidence>
<dbReference type="EMBL" id="FQVI01000013">
    <property type="protein sequence ID" value="SHF12611.1"/>
    <property type="molecule type" value="Genomic_DNA"/>
</dbReference>
<evidence type="ECO:0000256" key="2">
    <source>
        <dbReference type="SAM" id="SignalP"/>
    </source>
</evidence>
<evidence type="ECO:0008006" key="5">
    <source>
        <dbReference type="Google" id="ProtNLM"/>
    </source>
</evidence>
<accession>A0A1M4Z3K1</accession>
<evidence type="ECO:0000256" key="1">
    <source>
        <dbReference type="SAM" id="MobiDB-lite"/>
    </source>
</evidence>
<proteinExistence type="predicted"/>
<name>A0A1M4Z3K1_9CLOT</name>
<feature type="signal peptide" evidence="2">
    <location>
        <begin position="1"/>
        <end position="23"/>
    </location>
</feature>
<keyword evidence="4" id="KW-1185">Reference proteome</keyword>
<dbReference type="AlphaFoldDB" id="A0A1M4Z3K1"/>
<feature type="chain" id="PRO_5013200282" description="Thrombospondin type 3 repeat-containing protein" evidence="2">
    <location>
        <begin position="24"/>
        <end position="117"/>
    </location>
</feature>
<feature type="region of interest" description="Disordered" evidence="1">
    <location>
        <begin position="73"/>
        <end position="117"/>
    </location>
</feature>
<organism evidence="3 4">
    <name type="scientific">Lactonifactor longoviformis DSM 17459</name>
    <dbReference type="NCBI Taxonomy" id="1122155"/>
    <lineage>
        <taxon>Bacteria</taxon>
        <taxon>Bacillati</taxon>
        <taxon>Bacillota</taxon>
        <taxon>Clostridia</taxon>
        <taxon>Eubacteriales</taxon>
        <taxon>Clostridiaceae</taxon>
        <taxon>Lactonifactor</taxon>
    </lineage>
</organism>
<feature type="compositionally biased region" description="Basic residues" evidence="1">
    <location>
        <begin position="107"/>
        <end position="117"/>
    </location>
</feature>
<dbReference type="STRING" id="1122155.SAMN02745158_02625"/>
<keyword evidence="2" id="KW-0732">Signal</keyword>
<dbReference type="Proteomes" id="UP000184245">
    <property type="component" value="Unassembled WGS sequence"/>
</dbReference>
<dbReference type="RefSeq" id="WP_072852468.1">
    <property type="nucleotide sequence ID" value="NZ_FQVI01000013.1"/>
</dbReference>
<feature type="compositionally biased region" description="Basic and acidic residues" evidence="1">
    <location>
        <begin position="73"/>
        <end position="85"/>
    </location>
</feature>
<sequence length="117" mass="12596">MKKLITLGAAAALVFTMGTVVFGADINTAEEHQTIRCEYADMNGDGICDTCNQRCTEYADEDQDGVCDNCMNKETDGEAHHEHSSHNTCKRSGISSGTHHASGAHHSSGRGHGKHHK</sequence>
<evidence type="ECO:0000313" key="4">
    <source>
        <dbReference type="Proteomes" id="UP000184245"/>
    </source>
</evidence>
<protein>
    <recommendedName>
        <fullName evidence="5">Thrombospondin type 3 repeat-containing protein</fullName>
    </recommendedName>
</protein>
<reference evidence="3 4" key="1">
    <citation type="submission" date="2016-11" db="EMBL/GenBank/DDBJ databases">
        <authorList>
            <person name="Jaros S."/>
            <person name="Januszkiewicz K."/>
            <person name="Wedrychowicz H."/>
        </authorList>
    </citation>
    <scope>NUCLEOTIDE SEQUENCE [LARGE SCALE GENOMIC DNA]</scope>
    <source>
        <strain evidence="3 4">DSM 17459</strain>
    </source>
</reference>
<feature type="compositionally biased region" description="Low complexity" evidence="1">
    <location>
        <begin position="92"/>
        <end position="106"/>
    </location>
</feature>
<dbReference type="OrthoDB" id="2068526at2"/>